<gene>
    <name evidence="1" type="ORF">V8G54_001550</name>
</gene>
<name>A0AAQ3P6J0_VIGMU</name>
<evidence type="ECO:0000313" key="1">
    <source>
        <dbReference type="EMBL" id="WVZ23006.1"/>
    </source>
</evidence>
<reference evidence="1 2" key="1">
    <citation type="journal article" date="2023" name="Life. Sci Alliance">
        <title>Evolutionary insights into 3D genome organization and epigenetic landscape of Vigna mungo.</title>
        <authorList>
            <person name="Junaid A."/>
            <person name="Singh B."/>
            <person name="Bhatia S."/>
        </authorList>
    </citation>
    <scope>NUCLEOTIDE SEQUENCE [LARGE SCALE GENOMIC DNA]</scope>
    <source>
        <strain evidence="1">Urdbean</strain>
    </source>
</reference>
<dbReference type="EMBL" id="CP144700">
    <property type="protein sequence ID" value="WVZ23006.1"/>
    <property type="molecule type" value="Genomic_DNA"/>
</dbReference>
<protein>
    <submittedName>
        <fullName evidence="1">Uncharacterized protein</fullName>
    </submittedName>
</protein>
<evidence type="ECO:0000313" key="2">
    <source>
        <dbReference type="Proteomes" id="UP001374535"/>
    </source>
</evidence>
<dbReference type="Proteomes" id="UP001374535">
    <property type="component" value="Chromosome 1"/>
</dbReference>
<dbReference type="AlphaFoldDB" id="A0AAQ3P6J0"/>
<proteinExistence type="predicted"/>
<keyword evidence="2" id="KW-1185">Reference proteome</keyword>
<sequence>MKRVPDISSTLMKKPASGTHFTLAPEGNRALKLSQCNIVVNPPAEQPERIAFSALSIPFANKSSITAEKILAPLKYKLFVGSTSSTSPVNDDPSQYLILTLFQL</sequence>
<accession>A0AAQ3P6J0</accession>
<organism evidence="1 2">
    <name type="scientific">Vigna mungo</name>
    <name type="common">Black gram</name>
    <name type="synonym">Phaseolus mungo</name>
    <dbReference type="NCBI Taxonomy" id="3915"/>
    <lineage>
        <taxon>Eukaryota</taxon>
        <taxon>Viridiplantae</taxon>
        <taxon>Streptophyta</taxon>
        <taxon>Embryophyta</taxon>
        <taxon>Tracheophyta</taxon>
        <taxon>Spermatophyta</taxon>
        <taxon>Magnoliopsida</taxon>
        <taxon>eudicotyledons</taxon>
        <taxon>Gunneridae</taxon>
        <taxon>Pentapetalae</taxon>
        <taxon>rosids</taxon>
        <taxon>fabids</taxon>
        <taxon>Fabales</taxon>
        <taxon>Fabaceae</taxon>
        <taxon>Papilionoideae</taxon>
        <taxon>50 kb inversion clade</taxon>
        <taxon>NPAAA clade</taxon>
        <taxon>indigoferoid/millettioid clade</taxon>
        <taxon>Phaseoleae</taxon>
        <taxon>Vigna</taxon>
    </lineage>
</organism>